<dbReference type="InterPro" id="IPR051396">
    <property type="entry name" value="Bact_Antivir_Def_Nuclease"/>
</dbReference>
<name>A0A1C3JRA5_9GAMM</name>
<feature type="domain" description="OLD protein-like TOPRIM" evidence="2">
    <location>
        <begin position="435"/>
        <end position="502"/>
    </location>
</feature>
<feature type="domain" description="Endonuclease GajA/Old nuclease/RecF-like AAA" evidence="1">
    <location>
        <begin position="1"/>
        <end position="387"/>
    </location>
</feature>
<protein>
    <submittedName>
        <fullName evidence="3">DNA replication and repair protein RecF</fullName>
    </submittedName>
</protein>
<dbReference type="CDD" id="cd01026">
    <property type="entry name" value="TOPRIM_OLD"/>
    <property type="match status" value="1"/>
</dbReference>
<proteinExistence type="predicted"/>
<dbReference type="Gene3D" id="3.40.50.300">
    <property type="entry name" value="P-loop containing nucleotide triphosphate hydrolases"/>
    <property type="match status" value="1"/>
</dbReference>
<gene>
    <name evidence="3" type="primary">recF_1</name>
    <name evidence="3" type="ORF">MGA5115_01818</name>
    <name evidence="4" type="ORF">MGA5116_00611</name>
</gene>
<dbReference type="SUPFAM" id="SSF52540">
    <property type="entry name" value="P-loop containing nucleoside triphosphate hydrolases"/>
    <property type="match status" value="1"/>
</dbReference>
<dbReference type="InterPro" id="IPR041685">
    <property type="entry name" value="AAA_GajA/Old/RecF-like"/>
</dbReference>
<reference evidence="3 6" key="1">
    <citation type="submission" date="2016-06" db="EMBL/GenBank/DDBJ databases">
        <authorList>
            <person name="Kjaerup R.B."/>
            <person name="Dalgaard T.S."/>
            <person name="Juul-Madsen H.R."/>
        </authorList>
    </citation>
    <scope>NUCLEOTIDE SEQUENCE [LARGE SCALE GENOMIC DNA]</scope>
    <source>
        <strain evidence="3 6">CECT 5115</strain>
    </source>
</reference>
<dbReference type="PANTHER" id="PTHR43581:SF2">
    <property type="entry name" value="EXCINUCLEASE ATPASE SUBUNIT"/>
    <property type="match status" value="1"/>
</dbReference>
<dbReference type="InterPro" id="IPR034139">
    <property type="entry name" value="TOPRIM_OLD"/>
</dbReference>
<evidence type="ECO:0000313" key="5">
    <source>
        <dbReference type="Proteomes" id="UP000092840"/>
    </source>
</evidence>
<reference evidence="4 5" key="2">
    <citation type="submission" date="2016-06" db="EMBL/GenBank/DDBJ databases">
        <authorList>
            <person name="Rodrigo-Torres L."/>
            <person name="Arahal D.R."/>
        </authorList>
    </citation>
    <scope>NUCLEOTIDE SEQUENCE [LARGE SCALE GENOMIC DNA]</scope>
    <source>
        <strain evidence="4 5">CECT 5116</strain>
    </source>
</reference>
<evidence type="ECO:0000313" key="3">
    <source>
        <dbReference type="EMBL" id="SBT17702.1"/>
    </source>
</evidence>
<dbReference type="Pfam" id="PF13175">
    <property type="entry name" value="AAA_15"/>
    <property type="match status" value="1"/>
</dbReference>
<dbReference type="AlphaFoldDB" id="A0A1C3JRA5"/>
<dbReference type="EMBL" id="FLRA01000012">
    <property type="protein sequence ID" value="SBT17702.1"/>
    <property type="molecule type" value="Genomic_DNA"/>
</dbReference>
<dbReference type="OrthoDB" id="9815944at2"/>
<dbReference type="Proteomes" id="UP000092871">
    <property type="component" value="Unassembled WGS sequence"/>
</dbReference>
<evidence type="ECO:0000313" key="4">
    <source>
        <dbReference type="EMBL" id="SBT20028.1"/>
    </source>
</evidence>
<dbReference type="PANTHER" id="PTHR43581">
    <property type="entry name" value="ATP/GTP PHOSPHATASE"/>
    <property type="match status" value="1"/>
</dbReference>
<dbReference type="RefSeq" id="WP_067035190.1">
    <property type="nucleotide sequence ID" value="NZ_FLRA01000012.1"/>
</dbReference>
<evidence type="ECO:0000259" key="1">
    <source>
        <dbReference type="Pfam" id="PF13175"/>
    </source>
</evidence>
<evidence type="ECO:0000313" key="6">
    <source>
        <dbReference type="Proteomes" id="UP000092871"/>
    </source>
</evidence>
<keyword evidence="5" id="KW-1185">Reference proteome</keyword>
<accession>A0A1C3JRA5</accession>
<dbReference type="Proteomes" id="UP000092840">
    <property type="component" value="Unassembled WGS sequence"/>
</dbReference>
<dbReference type="InterPro" id="IPR027417">
    <property type="entry name" value="P-loop_NTPase"/>
</dbReference>
<dbReference type="Pfam" id="PF20469">
    <property type="entry name" value="OLD-like_TOPRIM"/>
    <property type="match status" value="1"/>
</dbReference>
<sequence length="737" mass="83063">MHLSKVALRNYRNFSNAKFVFSKGINTIIGENGSGKTNLFRAIRLLLDDSMKRSALRLEERDFCRGLGDWRGHWVIISLEFDEVSMDEAIQALFLHGTGDIDDDEQIERSTYNLIFRPNQEVRGRLAQLDDGDSDGLASLRSLITIDDYEVVITGRSFADFNDNQVYTSIVGDFENVIFPTEFNPAEIGARIPPILSISKEISFTFAQALRDVVSEFHNNRTNPLLALLRHKSSEINQAEFQPIVDQVGSLNSSIENLSDVSEVRNDIKQTVNDTVGDAFSPTALSIKSDLSDEADKLFQSLKLFVAETDDGYEGAIHEMSLGGANLIYLTLKLLEFKYQTRNQPIANFLLIEEPEAHIHTHIQKSLFEKISYPNTQVIYSTHSSHISEASKIRNVNVIGKVDGRYEAFQPSTGLTPKQIIGVERYLDAVRSNLLFAKSVLLVEGDAEEILIPIFVNKALGLSLDELGVSLVNIRSTGFENIALLFHDDRISKKCSIITDLDSPFFDTNIIATDTEAEKNYKQSAIRSSHSGATRKVKFDAFCNNNAWIKPCYATHTFEVDLLLSKNNQMFVSAINDVYSDAATINTAKQELLSDDISISGKRSLTMANSSGKGWFAITLGQYVTHNINIPDYIWDAIVFSHQNFNDDILEKILSYRIKCIEEDLIIWREMVDTTTEQAPNWYADWNNYIQPRADALPNLKQQFESFQLGLSEIPDILQVLETSFPDNPIISLLRRI</sequence>
<dbReference type="EMBL" id="FLRB01000005">
    <property type="protein sequence ID" value="SBT20028.1"/>
    <property type="molecule type" value="Genomic_DNA"/>
</dbReference>
<organism evidence="3 6">
    <name type="scientific">Marinomonas gallaica</name>
    <dbReference type="NCBI Taxonomy" id="1806667"/>
    <lineage>
        <taxon>Bacteria</taxon>
        <taxon>Pseudomonadati</taxon>
        <taxon>Pseudomonadota</taxon>
        <taxon>Gammaproteobacteria</taxon>
        <taxon>Oceanospirillales</taxon>
        <taxon>Oceanospirillaceae</taxon>
        <taxon>Marinomonas</taxon>
    </lineage>
</organism>
<evidence type="ECO:0000259" key="2">
    <source>
        <dbReference type="Pfam" id="PF20469"/>
    </source>
</evidence>